<dbReference type="InParanoid" id="A0A251TUI5"/>
<keyword evidence="1" id="KW-1133">Transmembrane helix</keyword>
<protein>
    <submittedName>
        <fullName evidence="2">Uncharacterized protein</fullName>
    </submittedName>
</protein>
<sequence>MNLVFGFTDTIPTQTKYMYISLDVLADFVFFFFCRYATASGRSDGLFYYVVEESPLARYGLSFKYTLSYIIDYF</sequence>
<keyword evidence="3" id="KW-1185">Reference proteome</keyword>
<organism evidence="2 3">
    <name type="scientific">Helianthus annuus</name>
    <name type="common">Common sunflower</name>
    <dbReference type="NCBI Taxonomy" id="4232"/>
    <lineage>
        <taxon>Eukaryota</taxon>
        <taxon>Viridiplantae</taxon>
        <taxon>Streptophyta</taxon>
        <taxon>Embryophyta</taxon>
        <taxon>Tracheophyta</taxon>
        <taxon>Spermatophyta</taxon>
        <taxon>Magnoliopsida</taxon>
        <taxon>eudicotyledons</taxon>
        <taxon>Gunneridae</taxon>
        <taxon>Pentapetalae</taxon>
        <taxon>asterids</taxon>
        <taxon>campanulids</taxon>
        <taxon>Asterales</taxon>
        <taxon>Asteraceae</taxon>
        <taxon>Asteroideae</taxon>
        <taxon>Heliantheae alliance</taxon>
        <taxon>Heliantheae</taxon>
        <taxon>Helianthus</taxon>
    </lineage>
</organism>
<keyword evidence="1" id="KW-0812">Transmembrane</keyword>
<evidence type="ECO:0000313" key="3">
    <source>
        <dbReference type="Proteomes" id="UP000215914"/>
    </source>
</evidence>
<evidence type="ECO:0000256" key="1">
    <source>
        <dbReference type="SAM" id="Phobius"/>
    </source>
</evidence>
<name>A0A251TUI5_HELAN</name>
<accession>A0A251TUI5</accession>
<proteinExistence type="predicted"/>
<feature type="transmembrane region" description="Helical" evidence="1">
    <location>
        <begin position="17"/>
        <end position="38"/>
    </location>
</feature>
<gene>
    <name evidence="2" type="ORF">HannXRQ_Chr09g0253421</name>
</gene>
<dbReference type="EMBL" id="CM007898">
    <property type="protein sequence ID" value="OTG14798.1"/>
    <property type="molecule type" value="Genomic_DNA"/>
</dbReference>
<dbReference type="Proteomes" id="UP000215914">
    <property type="component" value="Chromosome 9"/>
</dbReference>
<keyword evidence="1" id="KW-0472">Membrane</keyword>
<dbReference type="AlphaFoldDB" id="A0A251TUI5"/>
<evidence type="ECO:0000313" key="2">
    <source>
        <dbReference type="EMBL" id="OTG14798.1"/>
    </source>
</evidence>
<reference evidence="3" key="1">
    <citation type="journal article" date="2017" name="Nature">
        <title>The sunflower genome provides insights into oil metabolism, flowering and Asterid evolution.</title>
        <authorList>
            <person name="Badouin H."/>
            <person name="Gouzy J."/>
            <person name="Grassa C.J."/>
            <person name="Murat F."/>
            <person name="Staton S.E."/>
            <person name="Cottret L."/>
            <person name="Lelandais-Briere C."/>
            <person name="Owens G.L."/>
            <person name="Carrere S."/>
            <person name="Mayjonade B."/>
            <person name="Legrand L."/>
            <person name="Gill N."/>
            <person name="Kane N.C."/>
            <person name="Bowers J.E."/>
            <person name="Hubner S."/>
            <person name="Bellec A."/>
            <person name="Berard A."/>
            <person name="Berges H."/>
            <person name="Blanchet N."/>
            <person name="Boniface M.C."/>
            <person name="Brunel D."/>
            <person name="Catrice O."/>
            <person name="Chaidir N."/>
            <person name="Claudel C."/>
            <person name="Donnadieu C."/>
            <person name="Faraut T."/>
            <person name="Fievet G."/>
            <person name="Helmstetter N."/>
            <person name="King M."/>
            <person name="Knapp S.J."/>
            <person name="Lai Z."/>
            <person name="Le Paslier M.C."/>
            <person name="Lippi Y."/>
            <person name="Lorenzon L."/>
            <person name="Mandel J.R."/>
            <person name="Marage G."/>
            <person name="Marchand G."/>
            <person name="Marquand E."/>
            <person name="Bret-Mestries E."/>
            <person name="Morien E."/>
            <person name="Nambeesan S."/>
            <person name="Nguyen T."/>
            <person name="Pegot-Espagnet P."/>
            <person name="Pouilly N."/>
            <person name="Raftis F."/>
            <person name="Sallet E."/>
            <person name="Schiex T."/>
            <person name="Thomas J."/>
            <person name="Vandecasteele C."/>
            <person name="Vares D."/>
            <person name="Vear F."/>
            <person name="Vautrin S."/>
            <person name="Crespi M."/>
            <person name="Mangin B."/>
            <person name="Burke J.M."/>
            <person name="Salse J."/>
            <person name="Munos S."/>
            <person name="Vincourt P."/>
            <person name="Rieseberg L.H."/>
            <person name="Langlade N.B."/>
        </authorList>
    </citation>
    <scope>NUCLEOTIDE SEQUENCE [LARGE SCALE GENOMIC DNA]</scope>
    <source>
        <strain evidence="3">cv. SF193</strain>
    </source>
</reference>